<dbReference type="InterPro" id="IPR054505">
    <property type="entry name" value="Myb_DNA-bind_8"/>
</dbReference>
<dbReference type="AlphaFoldDB" id="A0A4Z1JQY8"/>
<accession>A0A4Z1JQY8</accession>
<evidence type="ECO:0000259" key="2">
    <source>
        <dbReference type="Pfam" id="PF22980"/>
    </source>
</evidence>
<feature type="compositionally biased region" description="Acidic residues" evidence="1">
    <location>
        <begin position="330"/>
        <end position="339"/>
    </location>
</feature>
<feature type="compositionally biased region" description="Basic and acidic residues" evidence="1">
    <location>
        <begin position="178"/>
        <end position="200"/>
    </location>
</feature>
<reference evidence="3 4" key="1">
    <citation type="submission" date="2017-12" db="EMBL/GenBank/DDBJ databases">
        <title>Comparative genomics of Botrytis spp.</title>
        <authorList>
            <person name="Valero-Jimenez C.A."/>
            <person name="Tapia P."/>
            <person name="Veloso J."/>
            <person name="Silva-Moreno E."/>
            <person name="Staats M."/>
            <person name="Valdes J.H."/>
            <person name="Van Kan J.A.L."/>
        </authorList>
    </citation>
    <scope>NUCLEOTIDE SEQUENCE [LARGE SCALE GENOMIC DNA]</scope>
    <source>
        <strain evidence="3 4">Be9601</strain>
    </source>
</reference>
<evidence type="ECO:0000313" key="4">
    <source>
        <dbReference type="Proteomes" id="UP000297229"/>
    </source>
</evidence>
<gene>
    <name evidence="3" type="ORF">BELL_0168g00200</name>
</gene>
<protein>
    <recommendedName>
        <fullName evidence="2">Myb-like DNA-binding domain-containing protein</fullName>
    </recommendedName>
</protein>
<dbReference type="EMBL" id="PQXM01000167">
    <property type="protein sequence ID" value="TGO76219.1"/>
    <property type="molecule type" value="Genomic_DNA"/>
</dbReference>
<name>A0A4Z1JQY8_9HELO</name>
<feature type="compositionally biased region" description="Acidic residues" evidence="1">
    <location>
        <begin position="303"/>
        <end position="312"/>
    </location>
</feature>
<proteinExistence type="predicted"/>
<evidence type="ECO:0000313" key="3">
    <source>
        <dbReference type="EMBL" id="TGO76219.1"/>
    </source>
</evidence>
<sequence>MYQLAPAVRKLITSSCTSKRQRHLLSAKVTPSTLTFAFNQLEHAVIMSTDAETQNINLVLTALFKQIDIGAHGAINFKRLAEDMGVNGQNAARHRFHRFKRCFTRTDGVRPTPADVNNNNLVMRALFKQIEIGRIDFARLAQDMGVNGQNAARHRWIRLLNSFGISRPSRAGGDNGGDDEKKHRIKSGNKDGEEDRKESDEAANSPVKVEANTKATRLSLPGSPLKFEIKRDGTGLESPKKIGKRKMEDPDGNLTEEKEGARLMQMPARKFLKSATKSSKKRKSTIQTSDGTGEGYNGYGQDEGFESGFEDIDYTKIPDKKKRRGGMVDEYSDEEDWEA</sequence>
<dbReference type="OrthoDB" id="3523346at2759"/>
<organism evidence="3 4">
    <name type="scientific">Botrytis elliptica</name>
    <dbReference type="NCBI Taxonomy" id="278938"/>
    <lineage>
        <taxon>Eukaryota</taxon>
        <taxon>Fungi</taxon>
        <taxon>Dikarya</taxon>
        <taxon>Ascomycota</taxon>
        <taxon>Pezizomycotina</taxon>
        <taxon>Leotiomycetes</taxon>
        <taxon>Helotiales</taxon>
        <taxon>Sclerotiniaceae</taxon>
        <taxon>Botrytis</taxon>
    </lineage>
</organism>
<dbReference type="Pfam" id="PF22980">
    <property type="entry name" value="Myb_DNA-bind_8"/>
    <property type="match status" value="1"/>
</dbReference>
<comment type="caution">
    <text evidence="3">The sequence shown here is derived from an EMBL/GenBank/DDBJ whole genome shotgun (WGS) entry which is preliminary data.</text>
</comment>
<keyword evidence="4" id="KW-1185">Reference proteome</keyword>
<dbReference type="Proteomes" id="UP000297229">
    <property type="component" value="Unassembled WGS sequence"/>
</dbReference>
<feature type="compositionally biased region" description="Basic and acidic residues" evidence="1">
    <location>
        <begin position="227"/>
        <end position="261"/>
    </location>
</feature>
<evidence type="ECO:0000256" key="1">
    <source>
        <dbReference type="SAM" id="MobiDB-lite"/>
    </source>
</evidence>
<feature type="domain" description="Myb-like DNA-binding" evidence="2">
    <location>
        <begin position="126"/>
        <end position="164"/>
    </location>
</feature>
<feature type="region of interest" description="Disordered" evidence="1">
    <location>
        <begin position="167"/>
        <end position="339"/>
    </location>
</feature>